<dbReference type="Proteomes" id="UP000005496">
    <property type="component" value="Unassembled WGS sequence"/>
</dbReference>
<dbReference type="PANTHER" id="PTHR35176:SF6">
    <property type="entry name" value="HEME OXYGENASE HI_0854-RELATED"/>
    <property type="match status" value="1"/>
</dbReference>
<organism evidence="3 4">
    <name type="scientific">Desulfonatronospira thiodismutans ASO3-1</name>
    <dbReference type="NCBI Taxonomy" id="555779"/>
    <lineage>
        <taxon>Bacteria</taxon>
        <taxon>Pseudomonadati</taxon>
        <taxon>Thermodesulfobacteriota</taxon>
        <taxon>Desulfovibrionia</taxon>
        <taxon>Desulfovibrionales</taxon>
        <taxon>Desulfonatronovibrionaceae</taxon>
        <taxon>Desulfonatronospira</taxon>
    </lineage>
</organism>
<protein>
    <submittedName>
        <fullName evidence="3">Pyridoxamine 5'-phosphate oxidase-related FMN-binding protein</fullName>
    </submittedName>
</protein>
<dbReference type="Gene3D" id="2.30.110.10">
    <property type="entry name" value="Electron Transport, Fmn-binding Protein, Chain A"/>
    <property type="match status" value="1"/>
</dbReference>
<keyword evidence="1" id="KW-0560">Oxidoreductase</keyword>
<dbReference type="InterPro" id="IPR052019">
    <property type="entry name" value="F420H2_bilvrd_red/Heme_oxyg"/>
</dbReference>
<comment type="caution">
    <text evidence="3">The sequence shown here is derived from an EMBL/GenBank/DDBJ whole genome shotgun (WGS) entry which is preliminary data.</text>
</comment>
<sequence>MLETIKEIIHQNDLAVLATSHEDRPHCSLMAYVPDSDCTRIYLLTLKDSRKFANISRNPYVSLLVDTRDPHEPRKDYKALTISGTCAPADTTEQEKLRQDMVKQHPQLKELADKPDCVLLVVNINSFLLLDGVSTAHYIELDDQTAR</sequence>
<dbReference type="PANTHER" id="PTHR35176">
    <property type="entry name" value="HEME OXYGENASE HI_0854-RELATED"/>
    <property type="match status" value="1"/>
</dbReference>
<evidence type="ECO:0000259" key="2">
    <source>
        <dbReference type="Pfam" id="PF01243"/>
    </source>
</evidence>
<dbReference type="InterPro" id="IPR012349">
    <property type="entry name" value="Split_barrel_FMN-bd"/>
</dbReference>
<dbReference type="GO" id="GO:0005829">
    <property type="term" value="C:cytosol"/>
    <property type="evidence" value="ECO:0007669"/>
    <property type="project" value="TreeGrafter"/>
</dbReference>
<accession>D6SLX3</accession>
<dbReference type="eggNOG" id="COG0748">
    <property type="taxonomic scope" value="Bacteria"/>
</dbReference>
<dbReference type="EMBL" id="ACJN02000001">
    <property type="protein sequence ID" value="EFI35684.1"/>
    <property type="molecule type" value="Genomic_DNA"/>
</dbReference>
<dbReference type="InterPro" id="IPR011576">
    <property type="entry name" value="Pyridox_Oxase_N"/>
</dbReference>
<gene>
    <name evidence="3" type="ORF">Dthio_PD3113</name>
</gene>
<dbReference type="Pfam" id="PF01243">
    <property type="entry name" value="PNPOx_N"/>
    <property type="match status" value="1"/>
</dbReference>
<proteinExistence type="predicted"/>
<dbReference type="AlphaFoldDB" id="D6SLX3"/>
<feature type="domain" description="Pyridoxamine 5'-phosphate oxidase N-terminal" evidence="2">
    <location>
        <begin position="2"/>
        <end position="125"/>
    </location>
</feature>
<evidence type="ECO:0000313" key="3">
    <source>
        <dbReference type="EMBL" id="EFI35684.1"/>
    </source>
</evidence>
<name>D6SLX3_9BACT</name>
<keyword evidence="4" id="KW-1185">Reference proteome</keyword>
<reference evidence="3" key="1">
    <citation type="submission" date="2010-05" db="EMBL/GenBank/DDBJ databases">
        <title>The draft genome of Desulfonatronospira thiodismutans ASO3-1.</title>
        <authorList>
            <consortium name="US DOE Joint Genome Institute (JGI-PGF)"/>
            <person name="Lucas S."/>
            <person name="Copeland A."/>
            <person name="Lapidus A."/>
            <person name="Cheng J.-F."/>
            <person name="Bruce D."/>
            <person name="Goodwin L."/>
            <person name="Pitluck S."/>
            <person name="Chertkov O."/>
            <person name="Brettin T."/>
            <person name="Detter J.C."/>
            <person name="Han C."/>
            <person name="Land M.L."/>
            <person name="Hauser L."/>
            <person name="Kyrpides N."/>
            <person name="Mikhailova N."/>
            <person name="Muyzer G."/>
            <person name="Woyke T."/>
        </authorList>
    </citation>
    <scope>NUCLEOTIDE SEQUENCE [LARGE SCALE GENOMIC DNA]</scope>
    <source>
        <strain evidence="3">ASO3-1</strain>
    </source>
</reference>
<dbReference type="RefSeq" id="WP_008868813.1">
    <property type="nucleotide sequence ID" value="NZ_ACJN02000001.1"/>
</dbReference>
<dbReference type="GO" id="GO:0070967">
    <property type="term" value="F:coenzyme F420 binding"/>
    <property type="evidence" value="ECO:0007669"/>
    <property type="project" value="TreeGrafter"/>
</dbReference>
<dbReference type="GO" id="GO:0016627">
    <property type="term" value="F:oxidoreductase activity, acting on the CH-CH group of donors"/>
    <property type="evidence" value="ECO:0007669"/>
    <property type="project" value="TreeGrafter"/>
</dbReference>
<dbReference type="SUPFAM" id="SSF50475">
    <property type="entry name" value="FMN-binding split barrel"/>
    <property type="match status" value="1"/>
</dbReference>
<evidence type="ECO:0000313" key="4">
    <source>
        <dbReference type="Proteomes" id="UP000005496"/>
    </source>
</evidence>
<evidence type="ECO:0000256" key="1">
    <source>
        <dbReference type="ARBA" id="ARBA00023002"/>
    </source>
</evidence>